<evidence type="ECO:0000256" key="1">
    <source>
        <dbReference type="SAM" id="Phobius"/>
    </source>
</evidence>
<dbReference type="Proteomes" id="UP001552594">
    <property type="component" value="Unassembled WGS sequence"/>
</dbReference>
<evidence type="ECO:0000313" key="3">
    <source>
        <dbReference type="Proteomes" id="UP001552594"/>
    </source>
</evidence>
<sequence>MQNSSAVQRHRPLIAILAAMLWLASSASVALLTLMFWMLAVFAAAAGVPGLVYLLVPPITVAVGSAVIFGISRLPAVRRMEDDARVLMLAALTTTVPLSLFVLGQYGLS</sequence>
<evidence type="ECO:0000313" key="2">
    <source>
        <dbReference type="EMBL" id="MEV5508815.1"/>
    </source>
</evidence>
<keyword evidence="3" id="KW-1185">Reference proteome</keyword>
<gene>
    <name evidence="2" type="ORF">AB0L16_20595</name>
</gene>
<keyword evidence="1" id="KW-0472">Membrane</keyword>
<organism evidence="2 3">
    <name type="scientific">Streptomyces orinoci</name>
    <name type="common">Streptoverticillium orinoci</name>
    <dbReference type="NCBI Taxonomy" id="67339"/>
    <lineage>
        <taxon>Bacteria</taxon>
        <taxon>Bacillati</taxon>
        <taxon>Actinomycetota</taxon>
        <taxon>Actinomycetes</taxon>
        <taxon>Kitasatosporales</taxon>
        <taxon>Streptomycetaceae</taxon>
        <taxon>Streptomyces</taxon>
    </lineage>
</organism>
<accession>A0ABV3K1B7</accession>
<keyword evidence="1" id="KW-1133">Transmembrane helix</keyword>
<protein>
    <submittedName>
        <fullName evidence="2">Uncharacterized protein</fullName>
    </submittedName>
</protein>
<proteinExistence type="predicted"/>
<name>A0ABV3K1B7_STRON</name>
<reference evidence="2 3" key="1">
    <citation type="submission" date="2024-06" db="EMBL/GenBank/DDBJ databases">
        <title>The Natural Products Discovery Center: Release of the First 8490 Sequenced Strains for Exploring Actinobacteria Biosynthetic Diversity.</title>
        <authorList>
            <person name="Kalkreuter E."/>
            <person name="Kautsar S.A."/>
            <person name="Yang D."/>
            <person name="Bader C.D."/>
            <person name="Teijaro C.N."/>
            <person name="Fluegel L."/>
            <person name="Davis C.M."/>
            <person name="Simpson J.R."/>
            <person name="Lauterbach L."/>
            <person name="Steele A.D."/>
            <person name="Gui C."/>
            <person name="Meng S."/>
            <person name="Li G."/>
            <person name="Viehrig K."/>
            <person name="Ye F."/>
            <person name="Su P."/>
            <person name="Kiefer A.F."/>
            <person name="Nichols A."/>
            <person name="Cepeda A.J."/>
            <person name="Yan W."/>
            <person name="Fan B."/>
            <person name="Jiang Y."/>
            <person name="Adhikari A."/>
            <person name="Zheng C.-J."/>
            <person name="Schuster L."/>
            <person name="Cowan T.M."/>
            <person name="Smanski M.J."/>
            <person name="Chevrette M.G."/>
            <person name="De Carvalho L.P.S."/>
            <person name="Shen B."/>
        </authorList>
    </citation>
    <scope>NUCLEOTIDE SEQUENCE [LARGE SCALE GENOMIC DNA]</scope>
    <source>
        <strain evidence="2 3">NPDC052347</strain>
    </source>
</reference>
<dbReference type="RefSeq" id="WP_153068791.1">
    <property type="nucleotide sequence ID" value="NZ_JBFAUK010000016.1"/>
</dbReference>
<feature type="transmembrane region" description="Helical" evidence="1">
    <location>
        <begin position="51"/>
        <end position="74"/>
    </location>
</feature>
<comment type="caution">
    <text evidence="2">The sequence shown here is derived from an EMBL/GenBank/DDBJ whole genome shotgun (WGS) entry which is preliminary data.</text>
</comment>
<feature type="transmembrane region" description="Helical" evidence="1">
    <location>
        <begin position="12"/>
        <end position="45"/>
    </location>
</feature>
<feature type="transmembrane region" description="Helical" evidence="1">
    <location>
        <begin position="86"/>
        <end position="108"/>
    </location>
</feature>
<keyword evidence="1" id="KW-0812">Transmembrane</keyword>
<dbReference type="EMBL" id="JBFAUK010000016">
    <property type="protein sequence ID" value="MEV5508815.1"/>
    <property type="molecule type" value="Genomic_DNA"/>
</dbReference>